<proteinExistence type="predicted"/>
<dbReference type="AlphaFoldDB" id="A0A0N0S5A6"/>
<dbReference type="Gene3D" id="1.10.1200.10">
    <property type="entry name" value="ACP-like"/>
    <property type="match status" value="1"/>
</dbReference>
<feature type="domain" description="Carrier" evidence="1">
    <location>
        <begin position="5"/>
        <end position="83"/>
    </location>
</feature>
<protein>
    <recommendedName>
        <fullName evidence="1">Carrier domain-containing protein</fullName>
    </recommendedName>
</protein>
<gene>
    <name evidence="2" type="ORF">ADK41_30960</name>
</gene>
<dbReference type="EMBL" id="LGCN01000235">
    <property type="protein sequence ID" value="KOT31427.1"/>
    <property type="molecule type" value="Genomic_DNA"/>
</dbReference>
<dbReference type="RefSeq" id="WP_030835918.1">
    <property type="nucleotide sequence ID" value="NZ_JBFBKA010000021.1"/>
</dbReference>
<dbReference type="OrthoDB" id="3404602at2"/>
<keyword evidence="3" id="KW-1185">Reference proteome</keyword>
<evidence type="ECO:0000313" key="2">
    <source>
        <dbReference type="EMBL" id="KOT31427.1"/>
    </source>
</evidence>
<dbReference type="PROSITE" id="PS50075">
    <property type="entry name" value="CARRIER"/>
    <property type="match status" value="1"/>
</dbReference>
<organism evidence="2 3">
    <name type="scientific">Streptomyces caelestis</name>
    <dbReference type="NCBI Taxonomy" id="36816"/>
    <lineage>
        <taxon>Bacteria</taxon>
        <taxon>Bacillati</taxon>
        <taxon>Actinomycetota</taxon>
        <taxon>Actinomycetes</taxon>
        <taxon>Kitasatosporales</taxon>
        <taxon>Streptomycetaceae</taxon>
        <taxon>Streptomyces</taxon>
    </lineage>
</organism>
<dbReference type="Proteomes" id="UP000037773">
    <property type="component" value="Unassembled WGS sequence"/>
</dbReference>
<reference evidence="2 3" key="1">
    <citation type="submission" date="2015-07" db="EMBL/GenBank/DDBJ databases">
        <authorList>
            <person name="Noorani M."/>
        </authorList>
    </citation>
    <scope>NUCLEOTIDE SEQUENCE [LARGE SCALE GENOMIC DNA]</scope>
    <source>
        <strain evidence="2 3">NRRL B-24567</strain>
    </source>
</reference>
<dbReference type="InterPro" id="IPR009081">
    <property type="entry name" value="PP-bd_ACP"/>
</dbReference>
<name>A0A0N0S5A6_9ACTN</name>
<sequence>MPGSQQLLQRTAELVAAVSEGAVSEEAALSGNSTLTELGLTSLAYLRLIDALENEFGVYIDLEEDTSFLGSVAGLVRYLDEQGVTAQEAR</sequence>
<dbReference type="InterPro" id="IPR036736">
    <property type="entry name" value="ACP-like_sf"/>
</dbReference>
<dbReference type="Pfam" id="PF00550">
    <property type="entry name" value="PP-binding"/>
    <property type="match status" value="1"/>
</dbReference>
<accession>A0A0N0S5A6</accession>
<evidence type="ECO:0000313" key="3">
    <source>
        <dbReference type="Proteomes" id="UP000037773"/>
    </source>
</evidence>
<dbReference type="SUPFAM" id="SSF47336">
    <property type="entry name" value="ACP-like"/>
    <property type="match status" value="1"/>
</dbReference>
<comment type="caution">
    <text evidence="2">The sequence shown here is derived from an EMBL/GenBank/DDBJ whole genome shotgun (WGS) entry which is preliminary data.</text>
</comment>
<dbReference type="PATRIC" id="fig|36816.3.peg.6714"/>
<evidence type="ECO:0000259" key="1">
    <source>
        <dbReference type="PROSITE" id="PS50075"/>
    </source>
</evidence>